<keyword evidence="2" id="KW-1185">Reference proteome</keyword>
<organism evidence="1 2">
    <name type="scientific">Helicostylum pulchrum</name>
    <dbReference type="NCBI Taxonomy" id="562976"/>
    <lineage>
        <taxon>Eukaryota</taxon>
        <taxon>Fungi</taxon>
        <taxon>Fungi incertae sedis</taxon>
        <taxon>Mucoromycota</taxon>
        <taxon>Mucoromycotina</taxon>
        <taxon>Mucoromycetes</taxon>
        <taxon>Mucorales</taxon>
        <taxon>Mucorineae</taxon>
        <taxon>Mucoraceae</taxon>
        <taxon>Helicostylum</taxon>
    </lineage>
</organism>
<proteinExistence type="predicted"/>
<sequence>MKVAESIEQQSVQCAKVDELEDNYGFKLEVDDDESSFREMEPVAEDAALISCRILIISILNEFHLFRESDYNLIFQYVIRFVQIVMIFHK</sequence>
<accession>A0ABP9XK05</accession>
<evidence type="ECO:0000313" key="2">
    <source>
        <dbReference type="Proteomes" id="UP001476247"/>
    </source>
</evidence>
<comment type="caution">
    <text evidence="1">The sequence shown here is derived from an EMBL/GenBank/DDBJ whole genome shotgun (WGS) entry which is preliminary data.</text>
</comment>
<dbReference type="EMBL" id="BAABUJ010000004">
    <property type="protein sequence ID" value="GAA5795109.1"/>
    <property type="molecule type" value="Genomic_DNA"/>
</dbReference>
<reference evidence="1 2" key="1">
    <citation type="submission" date="2024-04" db="EMBL/GenBank/DDBJ databases">
        <title>genome sequences of Mucor flavus KT1a and Helicostylum pulchrum KT1b strains isolation_sourced from the surface of a dry-aged beef.</title>
        <authorList>
            <person name="Toyotome T."/>
            <person name="Hosono M."/>
            <person name="Torimaru M."/>
            <person name="Fukuda K."/>
            <person name="Mikami N."/>
        </authorList>
    </citation>
    <scope>NUCLEOTIDE SEQUENCE [LARGE SCALE GENOMIC DNA]</scope>
    <source>
        <strain evidence="1 2">KT1b</strain>
    </source>
</reference>
<evidence type="ECO:0000313" key="1">
    <source>
        <dbReference type="EMBL" id="GAA5795109.1"/>
    </source>
</evidence>
<protein>
    <submittedName>
        <fullName evidence="1">Uncharacterized protein</fullName>
    </submittedName>
</protein>
<name>A0ABP9XK05_9FUNG</name>
<dbReference type="Proteomes" id="UP001476247">
    <property type="component" value="Unassembled WGS sequence"/>
</dbReference>
<gene>
    <name evidence="1" type="ORF">HPULCUR_000461</name>
</gene>